<dbReference type="EMBL" id="GL883018">
    <property type="protein sequence ID" value="EGG18508.1"/>
    <property type="molecule type" value="Genomic_DNA"/>
</dbReference>
<dbReference type="InterPro" id="IPR036770">
    <property type="entry name" value="Ankyrin_rpt-contain_sf"/>
</dbReference>
<evidence type="ECO:0000313" key="1">
    <source>
        <dbReference type="EMBL" id="EGG18508.1"/>
    </source>
</evidence>
<evidence type="ECO:0000313" key="2">
    <source>
        <dbReference type="Proteomes" id="UP000007797"/>
    </source>
</evidence>
<dbReference type="Proteomes" id="UP000007797">
    <property type="component" value="Unassembled WGS sequence"/>
</dbReference>
<evidence type="ECO:0008006" key="3">
    <source>
        <dbReference type="Google" id="ProtNLM"/>
    </source>
</evidence>
<dbReference type="SUPFAM" id="SSF48403">
    <property type="entry name" value="Ankyrin repeat"/>
    <property type="match status" value="1"/>
</dbReference>
<sequence length="89" mass="10045">MIMMQFSSWSRKHQGVFTQGVMVNAAKEGLLDVVEFLHYNRSDDSFMIVKDRSEDATTEALEKAITNGHTETVEYLAQVVKCECSLKAV</sequence>
<dbReference type="KEGG" id="dfa:DFA_04002"/>
<dbReference type="OrthoDB" id="76773at2759"/>
<dbReference type="GeneID" id="14870678"/>
<protein>
    <recommendedName>
        <fullName evidence="3">Ankyrin repeat-containing protein</fullName>
    </recommendedName>
</protein>
<dbReference type="AlphaFoldDB" id="F4Q107"/>
<gene>
    <name evidence="1" type="ORF">DFA_04002</name>
</gene>
<name>F4Q107_CACFS</name>
<organism evidence="1 2">
    <name type="scientific">Cavenderia fasciculata</name>
    <name type="common">Slime mold</name>
    <name type="synonym">Dictyostelium fasciculatum</name>
    <dbReference type="NCBI Taxonomy" id="261658"/>
    <lineage>
        <taxon>Eukaryota</taxon>
        <taxon>Amoebozoa</taxon>
        <taxon>Evosea</taxon>
        <taxon>Eumycetozoa</taxon>
        <taxon>Dictyostelia</taxon>
        <taxon>Acytosteliales</taxon>
        <taxon>Cavenderiaceae</taxon>
        <taxon>Cavenderia</taxon>
    </lineage>
</organism>
<accession>F4Q107</accession>
<dbReference type="Gene3D" id="1.25.40.20">
    <property type="entry name" value="Ankyrin repeat-containing domain"/>
    <property type="match status" value="1"/>
</dbReference>
<proteinExistence type="predicted"/>
<dbReference type="RefSeq" id="XP_004366412.1">
    <property type="nucleotide sequence ID" value="XM_004366355.1"/>
</dbReference>
<keyword evidence="2" id="KW-1185">Reference proteome</keyword>
<reference evidence="2" key="1">
    <citation type="journal article" date="2011" name="Genome Res.">
        <title>Phylogeny-wide analysis of social amoeba genomes highlights ancient origins for complex intercellular communication.</title>
        <authorList>
            <person name="Heidel A.J."/>
            <person name="Lawal H.M."/>
            <person name="Felder M."/>
            <person name="Schilde C."/>
            <person name="Helps N.R."/>
            <person name="Tunggal B."/>
            <person name="Rivero F."/>
            <person name="John U."/>
            <person name="Schleicher M."/>
            <person name="Eichinger L."/>
            <person name="Platzer M."/>
            <person name="Noegel A.A."/>
            <person name="Schaap P."/>
            <person name="Gloeckner G."/>
        </authorList>
    </citation>
    <scope>NUCLEOTIDE SEQUENCE [LARGE SCALE GENOMIC DNA]</scope>
    <source>
        <strain evidence="2">SH3</strain>
    </source>
</reference>